<gene>
    <name evidence="3" type="primary">aspCNIR</name>
</gene>
<accession>E5LGA2</accession>
<reference evidence="3" key="1">
    <citation type="submission" date="2010-10" db="EMBL/GenBank/DDBJ databases">
        <title>AspCNI restriction-modification system genes.</title>
        <authorList>
            <person name="Rausch C."/>
            <person name="Nkenfou C."/>
            <person name="Morgan R.D."/>
        </authorList>
    </citation>
    <scope>NUCLEOTIDE SEQUENCE</scope>
    <source>
        <strain evidence="3">1690</strain>
    </source>
</reference>
<feature type="domain" description="Restriction endonuclease type II NgoFVII N-terminal" evidence="1">
    <location>
        <begin position="20"/>
        <end position="163"/>
    </location>
</feature>
<organism evidence="3">
    <name type="scientific">Acinetobacter sp. 1690</name>
    <dbReference type="NCBI Taxonomy" id="925412"/>
    <lineage>
        <taxon>Bacteria</taxon>
        <taxon>Pseudomonadati</taxon>
        <taxon>Pseudomonadota</taxon>
        <taxon>Gammaproteobacteria</taxon>
        <taxon>Moraxellales</taxon>
        <taxon>Moraxellaceae</taxon>
        <taxon>Acinetobacter</taxon>
    </lineage>
</organism>
<dbReference type="InterPro" id="IPR048923">
    <property type="entry name" value="RE_NgoFVII_C"/>
</dbReference>
<dbReference type="Pfam" id="PF09565">
    <property type="entry name" value="RE_NgoFVII"/>
    <property type="match status" value="1"/>
</dbReference>
<dbReference type="Gene3D" id="3.30.870.10">
    <property type="entry name" value="Endonuclease Chain A"/>
    <property type="match status" value="1"/>
</dbReference>
<protein>
    <submittedName>
        <fullName evidence="3">AspCNI</fullName>
    </submittedName>
</protein>
<name>E5LGA2_9GAMM</name>
<dbReference type="AlphaFoldDB" id="E5LGA2"/>
<proteinExistence type="predicted"/>
<evidence type="ECO:0000259" key="2">
    <source>
        <dbReference type="Pfam" id="PF20731"/>
    </source>
</evidence>
<sequence length="334" mass="38139">MFTNLDKHHGGNFRDVLEYNLVTAKKVRIASGYVSLHTIQAYRTQLEDIACRYGNVQLMLGMAFYEGLSVKQLDACLDLHNSLSLHPNSGVYVAHGRRYHGKIYDFNEGVDNKIFVGSSNFSPSGLAGNIECTVEVIDRSQKAQVNNFLDTLFDKHSEKINNVVINTGTKRVVSLSIDEKYRKLLRHSRTINTALNKVEIDLERIAEKPSSNLNVYFGKGRENKQTGKIIPRPWYEIEIISSNDINSLPDYPKGDFYAYTDDGLIIPMRTQGDYFKNLRSKDSLQIFGMWLKGKLEKAGVLKKYTPVTIDTLREYGNSKLTLYKISENEYFMDF</sequence>
<dbReference type="EMBL" id="HQ446229">
    <property type="protein sequence ID" value="ADQ20490.1"/>
    <property type="molecule type" value="Genomic_DNA"/>
</dbReference>
<dbReference type="InterPro" id="IPR019065">
    <property type="entry name" value="RE_NgoFVII_N"/>
</dbReference>
<dbReference type="Pfam" id="PF20731">
    <property type="entry name" value="RE_NgoFVII_C"/>
    <property type="match status" value="1"/>
</dbReference>
<evidence type="ECO:0000259" key="1">
    <source>
        <dbReference type="Pfam" id="PF09565"/>
    </source>
</evidence>
<dbReference type="SUPFAM" id="SSF56024">
    <property type="entry name" value="Phospholipase D/nuclease"/>
    <property type="match status" value="1"/>
</dbReference>
<feature type="domain" description="Restriction endonuclease type II NgoFVII C-terminal B3-like DNA-binding" evidence="2">
    <location>
        <begin position="198"/>
        <end position="325"/>
    </location>
</feature>
<dbReference type="CDD" id="cd09117">
    <property type="entry name" value="PLDc_Bfil_DEXD_like"/>
    <property type="match status" value="1"/>
</dbReference>
<evidence type="ECO:0000313" key="3">
    <source>
        <dbReference type="EMBL" id="ADQ20490.1"/>
    </source>
</evidence>